<evidence type="ECO:0000313" key="11">
    <source>
        <dbReference type="Proteomes" id="UP000728185"/>
    </source>
</evidence>
<comment type="similarity">
    <text evidence="2">Belongs to the seminal plasma protein family.</text>
</comment>
<dbReference type="GO" id="GO:0005576">
    <property type="term" value="C:extracellular region"/>
    <property type="evidence" value="ECO:0007669"/>
    <property type="project" value="UniProtKB-SubCell"/>
</dbReference>
<keyword evidence="3" id="KW-0964">Secreted</keyword>
<dbReference type="SMART" id="SM00059">
    <property type="entry name" value="FN2"/>
    <property type="match status" value="1"/>
</dbReference>
<evidence type="ECO:0000256" key="4">
    <source>
        <dbReference type="ARBA" id="ARBA00022737"/>
    </source>
</evidence>
<dbReference type="InterPro" id="IPR036943">
    <property type="entry name" value="FN_type2_sf"/>
</dbReference>
<evidence type="ECO:0000313" key="10">
    <source>
        <dbReference type="EMBL" id="KAA0187053.1"/>
    </source>
</evidence>
<feature type="transmembrane region" description="Helical" evidence="7">
    <location>
        <begin position="476"/>
        <end position="501"/>
    </location>
</feature>
<name>A0A8E0RP37_9TREM</name>
<dbReference type="GO" id="GO:0048240">
    <property type="term" value="P:sperm capacitation"/>
    <property type="evidence" value="ECO:0007669"/>
    <property type="project" value="TreeGrafter"/>
</dbReference>
<dbReference type="AlphaFoldDB" id="A0A8E0RP37"/>
<evidence type="ECO:0000259" key="9">
    <source>
        <dbReference type="PROSITE" id="PS51092"/>
    </source>
</evidence>
<dbReference type="Proteomes" id="UP000728185">
    <property type="component" value="Unassembled WGS sequence"/>
</dbReference>
<accession>A0A8E0RP37</accession>
<proteinExistence type="inferred from homology"/>
<feature type="domain" description="Fibronectin type-II" evidence="9">
    <location>
        <begin position="99"/>
        <end position="163"/>
    </location>
</feature>
<dbReference type="PROSITE" id="PS51092">
    <property type="entry name" value="FN2_2"/>
    <property type="match status" value="1"/>
</dbReference>
<dbReference type="PANTHER" id="PTHR22918:SF1">
    <property type="entry name" value="FIBRONECTIN TYPE-II DOMAIN-CONTAINING PROTEIN"/>
    <property type="match status" value="1"/>
</dbReference>
<evidence type="ECO:0000256" key="8">
    <source>
        <dbReference type="SAM" id="SignalP"/>
    </source>
</evidence>
<protein>
    <submittedName>
        <fullName evidence="10">Matrix metallopeptidase-9 (M10 family)</fullName>
    </submittedName>
</protein>
<organism evidence="10 11">
    <name type="scientific">Fasciolopsis buskii</name>
    <dbReference type="NCBI Taxonomy" id="27845"/>
    <lineage>
        <taxon>Eukaryota</taxon>
        <taxon>Metazoa</taxon>
        <taxon>Spiralia</taxon>
        <taxon>Lophotrochozoa</taxon>
        <taxon>Platyhelminthes</taxon>
        <taxon>Trematoda</taxon>
        <taxon>Digenea</taxon>
        <taxon>Plagiorchiida</taxon>
        <taxon>Echinostomata</taxon>
        <taxon>Echinostomatoidea</taxon>
        <taxon>Fasciolidae</taxon>
        <taxon>Fasciolopsis</taxon>
    </lineage>
</organism>
<evidence type="ECO:0000256" key="7">
    <source>
        <dbReference type="SAM" id="Phobius"/>
    </source>
</evidence>
<dbReference type="InterPro" id="IPR051666">
    <property type="entry name" value="SP_Capacitation_Regulator"/>
</dbReference>
<evidence type="ECO:0000256" key="2">
    <source>
        <dbReference type="ARBA" id="ARBA00010011"/>
    </source>
</evidence>
<dbReference type="SUPFAM" id="SSF57440">
    <property type="entry name" value="Kringle-like"/>
    <property type="match status" value="2"/>
</dbReference>
<dbReference type="GO" id="GO:0008201">
    <property type="term" value="F:heparin binding"/>
    <property type="evidence" value="ECO:0007669"/>
    <property type="project" value="TreeGrafter"/>
</dbReference>
<keyword evidence="5" id="KW-1015">Disulfide bond</keyword>
<keyword evidence="4" id="KW-0677">Repeat</keyword>
<evidence type="ECO:0000256" key="1">
    <source>
        <dbReference type="ARBA" id="ARBA00004613"/>
    </source>
</evidence>
<keyword evidence="7" id="KW-1133">Transmembrane helix</keyword>
<feature type="chain" id="PRO_5034359278" evidence="8">
    <location>
        <begin position="21"/>
        <end position="750"/>
    </location>
</feature>
<sequence>MLNIWKISLVALYICCPIECWNRNKHSQRSPVSHEKSCVFPSVHRRAAIYECQHSFLSVPTEDFHSRKPIWWCPLTDNFDHYPEWIHCPETASTYGGNHPGHECHFPFVYQKRIHTTCIRNSGELVFSHSDDPVPVDTGQSGYWWCSTTGDFDRDGKWTRCRPQLAHQLPCHFSKLSVWTGGMVSGINYECQAFSGHWICMTELGQIRQCPTVSSSVQAISSPNTEGGNSPGRSCHFPFQATLLLLTKELTWTEPARKRNFTTCLPGTPNSPLSGLIYPPWIGYWCATTDNFDRDRLWTRCSIEPNQLPPSASSVTTNLLSSPVSTTSSLAEVWTQLGWFQQMSLEERHHLSTRTYAFSPEFERSLRLVESKRAYWDVSRSSAHPSWWIWLAPFWWAAYGANQTPVTTTPSNQYFTESSAETLDMRATNPLTYGFQLPSWVDSWTSAGWLEFGLSMNDRWQKLVGSVHQRWHNTWLIAYAIGFASAVGALLFIVLTLFLCLDDTRRKQLVYTMCKPKKWRRTLVTLPPTFINEPTYVSCTPSNGTGPPKYPYAASPDYCTSHATHMTDSAEPEMNKKNKYSQPEENCLLADSSSWCSVNPNAEISHHKRNSPRPVGREDSLDNELGYEISLPKPDPFRRPDSACPCWPVRDLSCLRYQQQLNHALELIVNLIRTSENLDELSKSTDLRAQLQQLLFFRTPSSAPDSARSSQLAFLNNKTPGCGFSPLEGGAFIDQAIPSAPPPSYEQVID</sequence>
<dbReference type="EMBL" id="LUCM01009391">
    <property type="protein sequence ID" value="KAA0187053.1"/>
    <property type="molecule type" value="Genomic_DNA"/>
</dbReference>
<keyword evidence="7" id="KW-0472">Membrane</keyword>
<gene>
    <name evidence="10" type="ORF">FBUS_02506</name>
</gene>
<dbReference type="GO" id="GO:0009986">
    <property type="term" value="C:cell surface"/>
    <property type="evidence" value="ECO:0007669"/>
    <property type="project" value="TreeGrafter"/>
</dbReference>
<evidence type="ECO:0000256" key="6">
    <source>
        <dbReference type="PROSITE-ProRule" id="PRU00479"/>
    </source>
</evidence>
<keyword evidence="7" id="KW-0812">Transmembrane</keyword>
<comment type="caution">
    <text evidence="10">The sequence shown here is derived from an EMBL/GenBank/DDBJ whole genome shotgun (WGS) entry which is preliminary data.</text>
</comment>
<keyword evidence="11" id="KW-1185">Reference proteome</keyword>
<dbReference type="Gene3D" id="2.10.10.10">
    <property type="entry name" value="Fibronectin, type II, collagen-binding"/>
    <property type="match status" value="3"/>
</dbReference>
<reference evidence="10" key="1">
    <citation type="submission" date="2019-05" db="EMBL/GenBank/DDBJ databases">
        <title>Annotation for the trematode Fasciolopsis buski.</title>
        <authorList>
            <person name="Choi Y.-J."/>
        </authorList>
    </citation>
    <scope>NUCLEOTIDE SEQUENCE</scope>
    <source>
        <strain evidence="10">HT</strain>
        <tissue evidence="10">Whole worm</tissue>
    </source>
</reference>
<dbReference type="InterPro" id="IPR000562">
    <property type="entry name" value="FN_type2_dom"/>
</dbReference>
<dbReference type="InterPro" id="IPR013806">
    <property type="entry name" value="Kringle-like"/>
</dbReference>
<feature type="signal peptide" evidence="8">
    <location>
        <begin position="1"/>
        <end position="20"/>
    </location>
</feature>
<comment type="subcellular location">
    <subcellularLocation>
        <location evidence="1">Secreted</location>
    </subcellularLocation>
</comment>
<evidence type="ECO:0000256" key="5">
    <source>
        <dbReference type="ARBA" id="ARBA00023157"/>
    </source>
</evidence>
<keyword evidence="8" id="KW-0732">Signal</keyword>
<dbReference type="PANTHER" id="PTHR22918">
    <property type="entry name" value="SEMINAL PLASMA PROTEIN"/>
    <property type="match status" value="1"/>
</dbReference>
<comment type="caution">
    <text evidence="6">Lacks conserved residue(s) required for the propagation of feature annotation.</text>
</comment>
<evidence type="ECO:0000256" key="3">
    <source>
        <dbReference type="ARBA" id="ARBA00022525"/>
    </source>
</evidence>
<dbReference type="OrthoDB" id="6228768at2759"/>